<dbReference type="PANTHER" id="PTHR48237:SF1">
    <property type="entry name" value="SPC97_SPC98 FAMILY OF SPINDLE POLE BODY (SBP) COMPONENT"/>
    <property type="match status" value="1"/>
</dbReference>
<accession>A0A7C8ZH05</accession>
<reference evidence="1" key="2">
    <citation type="submission" date="2020-07" db="EMBL/GenBank/DDBJ databases">
        <authorList>
            <person name="Vera ALvarez R."/>
            <person name="Arias-Moreno D.M."/>
            <person name="Jimenez-Jacinto V."/>
            <person name="Jimenez-Bremont J.F."/>
            <person name="Swaminathan K."/>
            <person name="Moose S.P."/>
            <person name="Guerrero-Gonzalez M.L."/>
            <person name="Marino-Ramirez L."/>
            <person name="Landsman D."/>
            <person name="Rodriguez-Kessler M."/>
            <person name="Delgado-Sanchez P."/>
        </authorList>
    </citation>
    <scope>NUCLEOTIDE SEQUENCE</scope>
    <source>
        <tissue evidence="1">Cladode</tissue>
    </source>
</reference>
<sequence>MEGQVFMGNNSSKDVNWLCSLSEAELDFLIGLKKFAQKHGKVIGHESLGKKIDLKKLRAYASSIKQFGKGTPKDFQTTEAGPSKEVLDGCNLFGIELGV</sequence>
<name>A0A7C8ZH05_OPUST</name>
<organism evidence="1">
    <name type="scientific">Opuntia streptacantha</name>
    <name type="common">Prickly pear cactus</name>
    <name type="synonym">Opuntia cardona</name>
    <dbReference type="NCBI Taxonomy" id="393608"/>
    <lineage>
        <taxon>Eukaryota</taxon>
        <taxon>Viridiplantae</taxon>
        <taxon>Streptophyta</taxon>
        <taxon>Embryophyta</taxon>
        <taxon>Tracheophyta</taxon>
        <taxon>Spermatophyta</taxon>
        <taxon>Magnoliopsida</taxon>
        <taxon>eudicotyledons</taxon>
        <taxon>Gunneridae</taxon>
        <taxon>Pentapetalae</taxon>
        <taxon>Caryophyllales</taxon>
        <taxon>Cactineae</taxon>
        <taxon>Cactaceae</taxon>
        <taxon>Opuntioideae</taxon>
        <taxon>Opuntia</taxon>
    </lineage>
</organism>
<dbReference type="AlphaFoldDB" id="A0A7C8ZH05"/>
<dbReference type="EMBL" id="GISG01127087">
    <property type="protein sequence ID" value="MBA4642091.1"/>
    <property type="molecule type" value="Transcribed_RNA"/>
</dbReference>
<dbReference type="PANTHER" id="PTHR48237">
    <property type="entry name" value="GAMMA-TUBULIN COMPLEX COMPONENT"/>
    <property type="match status" value="1"/>
</dbReference>
<protein>
    <submittedName>
        <fullName evidence="1">Uncharacterized protein</fullName>
    </submittedName>
</protein>
<evidence type="ECO:0000313" key="1">
    <source>
        <dbReference type="EMBL" id="MBA4642091.1"/>
    </source>
</evidence>
<proteinExistence type="predicted"/>
<reference evidence="1" key="1">
    <citation type="journal article" date="2013" name="J. Plant Res.">
        <title>Effect of fungi and light on seed germination of three Opuntia species from semiarid lands of central Mexico.</title>
        <authorList>
            <person name="Delgado-Sanchez P."/>
            <person name="Jimenez-Bremont J.F."/>
            <person name="Guerrero-Gonzalez Mde L."/>
            <person name="Flores J."/>
        </authorList>
    </citation>
    <scope>NUCLEOTIDE SEQUENCE</scope>
    <source>
        <tissue evidence="1">Cladode</tissue>
    </source>
</reference>